<gene>
    <name evidence="1" type="ORF">C8J55DRAFT_567268</name>
</gene>
<evidence type="ECO:0000313" key="1">
    <source>
        <dbReference type="EMBL" id="KAJ4463889.1"/>
    </source>
</evidence>
<dbReference type="Pfam" id="PF12013">
    <property type="entry name" value="OrsD"/>
    <property type="match status" value="1"/>
</dbReference>
<dbReference type="InterPro" id="IPR022698">
    <property type="entry name" value="OrsD"/>
</dbReference>
<sequence>MSRSMQSDVAFIKVKYLNGRKTIHRNADGAFECLCDAKPNGHIYRLSKSLLEHAKTVNATDIDAVAPAVNNVLSMQVNTDNNLYSVNAKDFTSFGESEDQVWTREMVEELISQPIQYGNQILSNPYMDNFGLVYHTVLQGVLCTHHHILLKSSYIHRHIQDEHARMQYSPTEAKKVIQNQWHVPAAPLVMQPGFYPQVEGLPILLGYECGDCNHVTASVKTIERHVRTTHNVPFDINAIHYVPIQRFHKHAIPFPIIPAYPPTSSTIDEIVNNATAQVEAVFETPIGEFSANNRLVSPWLLATKWPQLVQGRDLEALSNTCQKPVADDTVLQKACVVMQGLMDLAIKSIPQLPELVLQRLNTPDRAKTQVFLISGGDTTMRTYIDEVNRLLCMLLRDTRNIFIFDLPLSVAQALQALQDGLVDDQISDVDLMYLVHQLLMSLWTQHWPQDIETKFTTDPTMLFLAFRMIIPSGGFREPNLRG</sequence>
<proteinExistence type="predicted"/>
<name>A0A9W8ZR39_9AGAR</name>
<dbReference type="AlphaFoldDB" id="A0A9W8ZR39"/>
<comment type="caution">
    <text evidence="1">The sequence shown here is derived from an EMBL/GenBank/DDBJ whole genome shotgun (WGS) entry which is preliminary data.</text>
</comment>
<dbReference type="EMBL" id="JANVFS010000065">
    <property type="protein sequence ID" value="KAJ4463889.1"/>
    <property type="molecule type" value="Genomic_DNA"/>
</dbReference>
<organism evidence="1 2">
    <name type="scientific">Lentinula lateritia</name>
    <dbReference type="NCBI Taxonomy" id="40482"/>
    <lineage>
        <taxon>Eukaryota</taxon>
        <taxon>Fungi</taxon>
        <taxon>Dikarya</taxon>
        <taxon>Basidiomycota</taxon>
        <taxon>Agaricomycotina</taxon>
        <taxon>Agaricomycetes</taxon>
        <taxon>Agaricomycetidae</taxon>
        <taxon>Agaricales</taxon>
        <taxon>Marasmiineae</taxon>
        <taxon>Omphalotaceae</taxon>
        <taxon>Lentinula</taxon>
    </lineage>
</organism>
<evidence type="ECO:0008006" key="3">
    <source>
        <dbReference type="Google" id="ProtNLM"/>
    </source>
</evidence>
<accession>A0A9W8ZR39</accession>
<reference evidence="1" key="2">
    <citation type="journal article" date="2023" name="Proc. Natl. Acad. Sci. U.S.A.">
        <title>A global phylogenomic analysis of the shiitake genus Lentinula.</title>
        <authorList>
            <person name="Sierra-Patev S."/>
            <person name="Min B."/>
            <person name="Naranjo-Ortiz M."/>
            <person name="Looney B."/>
            <person name="Konkel Z."/>
            <person name="Slot J.C."/>
            <person name="Sakamoto Y."/>
            <person name="Steenwyk J.L."/>
            <person name="Rokas A."/>
            <person name="Carro J."/>
            <person name="Camarero S."/>
            <person name="Ferreira P."/>
            <person name="Molpeceres G."/>
            <person name="Ruiz-Duenas F.J."/>
            <person name="Serrano A."/>
            <person name="Henrissat B."/>
            <person name="Drula E."/>
            <person name="Hughes K.W."/>
            <person name="Mata J.L."/>
            <person name="Ishikawa N.K."/>
            <person name="Vargas-Isla R."/>
            <person name="Ushijima S."/>
            <person name="Smith C.A."/>
            <person name="Donoghue J."/>
            <person name="Ahrendt S."/>
            <person name="Andreopoulos W."/>
            <person name="He G."/>
            <person name="LaButti K."/>
            <person name="Lipzen A."/>
            <person name="Ng V."/>
            <person name="Riley R."/>
            <person name="Sandor L."/>
            <person name="Barry K."/>
            <person name="Martinez A.T."/>
            <person name="Xiao Y."/>
            <person name="Gibbons J.G."/>
            <person name="Terashima K."/>
            <person name="Grigoriev I.V."/>
            <person name="Hibbett D."/>
        </authorList>
    </citation>
    <scope>NUCLEOTIDE SEQUENCE</scope>
    <source>
        <strain evidence="1">Sp2 HRB7682 ss15</strain>
    </source>
</reference>
<evidence type="ECO:0000313" key="2">
    <source>
        <dbReference type="Proteomes" id="UP001150238"/>
    </source>
</evidence>
<protein>
    <recommendedName>
        <fullName evidence="3">C2H2-type domain-containing protein</fullName>
    </recommendedName>
</protein>
<reference evidence="1" key="1">
    <citation type="submission" date="2022-08" db="EMBL/GenBank/DDBJ databases">
        <authorList>
            <consortium name="DOE Joint Genome Institute"/>
            <person name="Min B."/>
            <person name="Riley R."/>
            <person name="Sierra-Patev S."/>
            <person name="Naranjo-Ortiz M."/>
            <person name="Looney B."/>
            <person name="Konkel Z."/>
            <person name="Slot J.C."/>
            <person name="Sakamoto Y."/>
            <person name="Steenwyk J.L."/>
            <person name="Rokas A."/>
            <person name="Carro J."/>
            <person name="Camarero S."/>
            <person name="Ferreira P."/>
            <person name="Molpeceres G."/>
            <person name="Ruiz-Duenas F.J."/>
            <person name="Serrano A."/>
            <person name="Henrissat B."/>
            <person name="Drula E."/>
            <person name="Hughes K.W."/>
            <person name="Mata J.L."/>
            <person name="Ishikawa N.K."/>
            <person name="Vargas-Isla R."/>
            <person name="Ushijima S."/>
            <person name="Smith C.A."/>
            <person name="Ahrendt S."/>
            <person name="Andreopoulos W."/>
            <person name="He G."/>
            <person name="Labutti K."/>
            <person name="Lipzen A."/>
            <person name="Ng V."/>
            <person name="Sandor L."/>
            <person name="Barry K."/>
            <person name="Martinez A.T."/>
            <person name="Xiao Y."/>
            <person name="Gibbons J.G."/>
            <person name="Terashima K."/>
            <person name="Hibbett D.S."/>
            <person name="Grigoriev I.V."/>
        </authorList>
    </citation>
    <scope>NUCLEOTIDE SEQUENCE</scope>
    <source>
        <strain evidence="1">Sp2 HRB7682 ss15</strain>
    </source>
</reference>
<dbReference type="Proteomes" id="UP001150238">
    <property type="component" value="Unassembled WGS sequence"/>
</dbReference>